<feature type="region of interest" description="Disordered" evidence="1">
    <location>
        <begin position="1"/>
        <end position="24"/>
    </location>
</feature>
<protein>
    <submittedName>
        <fullName evidence="5">Phenylacetic acid degradation operon negative regulatory protein</fullName>
    </submittedName>
</protein>
<dbReference type="SUPFAM" id="SSF46785">
    <property type="entry name" value="Winged helix' DNA-binding domain"/>
    <property type="match status" value="1"/>
</dbReference>
<dbReference type="InterPro" id="IPR036388">
    <property type="entry name" value="WH-like_DNA-bd_sf"/>
</dbReference>
<dbReference type="AlphaFoldDB" id="A0A7Z0J823"/>
<accession>A0A7Z0J823</accession>
<reference evidence="5 6" key="1">
    <citation type="submission" date="2020-07" db="EMBL/GenBank/DDBJ databases">
        <title>Sequencing the genomes of 1000 actinobacteria strains.</title>
        <authorList>
            <person name="Klenk H.-P."/>
        </authorList>
    </citation>
    <scope>NUCLEOTIDE SEQUENCE [LARGE SCALE GENOMIC DNA]</scope>
    <source>
        <strain evidence="5 6">DSM 44442</strain>
    </source>
</reference>
<dbReference type="InterPro" id="IPR036390">
    <property type="entry name" value="WH_DNA-bd_sf"/>
</dbReference>
<dbReference type="GO" id="GO:0006351">
    <property type="term" value="P:DNA-templated transcription"/>
    <property type="evidence" value="ECO:0007669"/>
    <property type="project" value="InterPro"/>
</dbReference>
<dbReference type="EMBL" id="JACCFS010000001">
    <property type="protein sequence ID" value="NYJ32491.1"/>
    <property type="molecule type" value="Genomic_DNA"/>
</dbReference>
<dbReference type="Pfam" id="PF08223">
    <property type="entry name" value="PaaX_C"/>
    <property type="match status" value="1"/>
</dbReference>
<dbReference type="Gene3D" id="3.30.70.2650">
    <property type="match status" value="1"/>
</dbReference>
<dbReference type="Pfam" id="PF07848">
    <property type="entry name" value="PaaX"/>
    <property type="match status" value="1"/>
</dbReference>
<dbReference type="Gene3D" id="1.20.58.1460">
    <property type="match status" value="1"/>
</dbReference>
<dbReference type="InterPro" id="IPR012906">
    <property type="entry name" value="PaaX-like_N"/>
</dbReference>
<feature type="domain" description="Transcriptional repressor PaaX-like N-terminal" evidence="2">
    <location>
        <begin position="27"/>
        <end position="95"/>
    </location>
</feature>
<dbReference type="Proteomes" id="UP000572051">
    <property type="component" value="Unassembled WGS sequence"/>
</dbReference>
<dbReference type="InterPro" id="IPR048846">
    <property type="entry name" value="PaaX-like_central"/>
</dbReference>
<dbReference type="PANTHER" id="PTHR30319">
    <property type="entry name" value="PHENYLACETIC ACID REGULATOR-RELATED TRANSCRIPTIONAL REPRESSOR"/>
    <property type="match status" value="1"/>
</dbReference>
<dbReference type="InterPro" id="IPR011965">
    <property type="entry name" value="PaaX_trns_reg"/>
</dbReference>
<evidence type="ECO:0000313" key="6">
    <source>
        <dbReference type="Proteomes" id="UP000572051"/>
    </source>
</evidence>
<dbReference type="PANTHER" id="PTHR30319:SF1">
    <property type="entry name" value="TRANSCRIPTIONAL REPRESSOR PAAX"/>
    <property type="match status" value="1"/>
</dbReference>
<keyword evidence="6" id="KW-1185">Reference proteome</keyword>
<evidence type="ECO:0000259" key="4">
    <source>
        <dbReference type="Pfam" id="PF20803"/>
    </source>
</evidence>
<dbReference type="RefSeq" id="WP_179820337.1">
    <property type="nucleotide sequence ID" value="NZ_JACCFS010000001.1"/>
</dbReference>
<organism evidence="5 6">
    <name type="scientific">Nocardiopsis aegyptia</name>
    <dbReference type="NCBI Taxonomy" id="220378"/>
    <lineage>
        <taxon>Bacteria</taxon>
        <taxon>Bacillati</taxon>
        <taxon>Actinomycetota</taxon>
        <taxon>Actinomycetes</taxon>
        <taxon>Streptosporangiales</taxon>
        <taxon>Nocardiopsidaceae</taxon>
        <taxon>Nocardiopsis</taxon>
    </lineage>
</organism>
<evidence type="ECO:0000256" key="1">
    <source>
        <dbReference type="SAM" id="MobiDB-lite"/>
    </source>
</evidence>
<proteinExistence type="predicted"/>
<dbReference type="PIRSF" id="PIRSF020623">
    <property type="entry name" value="PaaX"/>
    <property type="match status" value="1"/>
</dbReference>
<feature type="domain" description="Transcriptional repressor PaaX-like central Cas2-like" evidence="4">
    <location>
        <begin position="117"/>
        <end position="194"/>
    </location>
</feature>
<name>A0A7Z0J823_9ACTN</name>
<sequence>MTGHIVEREPEAEEAADTGSAGAVRPRPQSLMLAFLGRFVLGQDLRVFSGSFIDVFARLGVSEQAVRSTLSRMAQRGMLDRRRSGRRVYFGLTSRAVDVLTDGDQRIWDAGVVNLDEDGMWTLLSFSLPESWQRQRHDLRSRLSWAGFGPLRSGLWIAPTVVDTSAFVDELGLTDHVHVFHARLGAPTQAAQVVNEAYDVDDLAEGYRRFLDRWDTADPAPEAPDDLARLLLLTSEWMRLIRTDPRLPLAYLPDPWPAVPAQELVYDLHRRYGEAATRIVEEVVDTLPAD</sequence>
<dbReference type="InterPro" id="IPR013225">
    <property type="entry name" value="PaaX_C"/>
</dbReference>
<dbReference type="Pfam" id="PF20803">
    <property type="entry name" value="PaaX_M"/>
    <property type="match status" value="1"/>
</dbReference>
<feature type="domain" description="Transcriptional repressor PaaX-like C-terminal" evidence="3">
    <location>
        <begin position="198"/>
        <end position="281"/>
    </location>
</feature>
<evidence type="ECO:0000259" key="3">
    <source>
        <dbReference type="Pfam" id="PF08223"/>
    </source>
</evidence>
<gene>
    <name evidence="5" type="ORF">HNR10_000372</name>
</gene>
<evidence type="ECO:0000259" key="2">
    <source>
        <dbReference type="Pfam" id="PF07848"/>
    </source>
</evidence>
<evidence type="ECO:0000313" key="5">
    <source>
        <dbReference type="EMBL" id="NYJ32491.1"/>
    </source>
</evidence>
<comment type="caution">
    <text evidence="5">The sequence shown here is derived from an EMBL/GenBank/DDBJ whole genome shotgun (WGS) entry which is preliminary data.</text>
</comment>
<dbReference type="Gene3D" id="1.10.10.10">
    <property type="entry name" value="Winged helix-like DNA-binding domain superfamily/Winged helix DNA-binding domain"/>
    <property type="match status" value="1"/>
</dbReference>